<name>A0A9P0SUH9_PIEBR</name>
<dbReference type="AlphaFoldDB" id="A0A9P0SUH9"/>
<keyword evidence="2" id="KW-1185">Reference proteome</keyword>
<gene>
    <name evidence="1" type="ORF">PIBRA_LOCUS1686</name>
</gene>
<evidence type="ECO:0000313" key="2">
    <source>
        <dbReference type="Proteomes" id="UP001152562"/>
    </source>
</evidence>
<proteinExistence type="predicted"/>
<organism evidence="1 2">
    <name type="scientific">Pieris brassicae</name>
    <name type="common">White butterfly</name>
    <name type="synonym">Large white butterfly</name>
    <dbReference type="NCBI Taxonomy" id="7116"/>
    <lineage>
        <taxon>Eukaryota</taxon>
        <taxon>Metazoa</taxon>
        <taxon>Ecdysozoa</taxon>
        <taxon>Arthropoda</taxon>
        <taxon>Hexapoda</taxon>
        <taxon>Insecta</taxon>
        <taxon>Pterygota</taxon>
        <taxon>Neoptera</taxon>
        <taxon>Endopterygota</taxon>
        <taxon>Lepidoptera</taxon>
        <taxon>Glossata</taxon>
        <taxon>Ditrysia</taxon>
        <taxon>Papilionoidea</taxon>
        <taxon>Pieridae</taxon>
        <taxon>Pierinae</taxon>
        <taxon>Pieris</taxon>
    </lineage>
</organism>
<protein>
    <submittedName>
        <fullName evidence="1">Uncharacterized protein</fullName>
    </submittedName>
</protein>
<accession>A0A9P0SUH9</accession>
<dbReference type="Proteomes" id="UP001152562">
    <property type="component" value="Unassembled WGS sequence"/>
</dbReference>
<evidence type="ECO:0000313" key="1">
    <source>
        <dbReference type="EMBL" id="CAH3967488.1"/>
    </source>
</evidence>
<sequence length="99" mass="11327">MVDVSIDKETGACTNDVSISSRCVLELAEHTVLSSSESLDEEDEKIKQKIKQQIFALNALLLRLRSHHQNLSIRYQMAHNLGHFHTPHRQQKGLHLTQE</sequence>
<comment type="caution">
    <text evidence="1">The sequence shown here is derived from an EMBL/GenBank/DDBJ whole genome shotgun (WGS) entry which is preliminary data.</text>
</comment>
<reference evidence="1" key="1">
    <citation type="submission" date="2022-05" db="EMBL/GenBank/DDBJ databases">
        <authorList>
            <person name="Okamura Y."/>
        </authorList>
    </citation>
    <scope>NUCLEOTIDE SEQUENCE</scope>
</reference>
<dbReference type="EMBL" id="CALOZG010000002">
    <property type="protein sequence ID" value="CAH3967488.1"/>
    <property type="molecule type" value="Genomic_DNA"/>
</dbReference>